<evidence type="ECO:0000256" key="2">
    <source>
        <dbReference type="ARBA" id="ARBA00009189"/>
    </source>
</evidence>
<keyword evidence="9 13" id="KW-0408">Iron</keyword>
<dbReference type="GO" id="GO:0004527">
    <property type="term" value="F:exonuclease activity"/>
    <property type="evidence" value="ECO:0007669"/>
    <property type="project" value="UniProtKB-KW"/>
</dbReference>
<protein>
    <recommendedName>
        <fullName evidence="4 13">CRISPR-associated exonuclease Cas4</fullName>
        <ecNumber evidence="3 13">3.1.12.1</ecNumber>
    </recommendedName>
</protein>
<comment type="cofactor">
    <cofactor evidence="13">
        <name>iron-sulfur cluster</name>
        <dbReference type="ChEBI" id="CHEBI:30408"/>
    </cofactor>
</comment>
<dbReference type="InterPro" id="IPR011604">
    <property type="entry name" value="PDDEXK-like_dom_sf"/>
</dbReference>
<dbReference type="InterPro" id="IPR051827">
    <property type="entry name" value="Cas4_exonuclease"/>
</dbReference>
<dbReference type="InterPro" id="IPR022765">
    <property type="entry name" value="Dna2/Cas4_DUF83"/>
</dbReference>
<dbReference type="EC" id="3.1.12.1" evidence="3 13"/>
<keyword evidence="7 13" id="KW-0378">Hydrolase</keyword>
<evidence type="ECO:0000256" key="6">
    <source>
        <dbReference type="ARBA" id="ARBA00022723"/>
    </source>
</evidence>
<evidence type="ECO:0000313" key="15">
    <source>
        <dbReference type="EMBL" id="KEF37805.1"/>
    </source>
</evidence>
<comment type="function">
    <text evidence="13">CRISPR (clustered regularly interspaced short palindromic repeat) is an adaptive immune system that provides protection against mobile genetic elements (viruses, transposable elements and conjugative plasmids). CRISPR clusters contain sequences complementary to antecedent mobile elements and target invading nucleic acids. CRISPR clusters are transcribed and processed into CRISPR RNA (crRNA).</text>
</comment>
<dbReference type="PATRIC" id="fig|1348973.3.peg.2742"/>
<gene>
    <name evidence="15" type="ORF">M670_02836</name>
</gene>
<comment type="caution">
    <text evidence="15">The sequence shown here is derived from an EMBL/GenBank/DDBJ whole genome shotgun (WGS) entry which is preliminary data.</text>
</comment>
<dbReference type="NCBIfam" id="TIGR00372">
    <property type="entry name" value="cas4"/>
    <property type="match status" value="1"/>
</dbReference>
<feature type="domain" description="DUF83" evidence="14">
    <location>
        <begin position="5"/>
        <end position="189"/>
    </location>
</feature>
<keyword evidence="12 13" id="KW-0464">Manganese</keyword>
<evidence type="ECO:0000256" key="3">
    <source>
        <dbReference type="ARBA" id="ARBA00012768"/>
    </source>
</evidence>
<dbReference type="GO" id="GO:0051536">
    <property type="term" value="F:iron-sulfur cluster binding"/>
    <property type="evidence" value="ECO:0007669"/>
    <property type="project" value="UniProtKB-KW"/>
</dbReference>
<proteinExistence type="inferred from homology"/>
<dbReference type="OrthoDB" id="9781776at2"/>
<comment type="similarity">
    <text evidence="2 13">Belongs to the CRISPR-associated exonuclease Cas4 family.</text>
</comment>
<keyword evidence="11 13" id="KW-0051">Antiviral defense</keyword>
<evidence type="ECO:0000256" key="8">
    <source>
        <dbReference type="ARBA" id="ARBA00022839"/>
    </source>
</evidence>
<dbReference type="RefSeq" id="WP_035196253.1">
    <property type="nucleotide sequence ID" value="NZ_JJRY01000011.1"/>
</dbReference>
<keyword evidence="8 13" id="KW-0269">Exonuclease</keyword>
<dbReference type="Proteomes" id="UP000027936">
    <property type="component" value="Unassembled WGS sequence"/>
</dbReference>
<evidence type="ECO:0000256" key="1">
    <source>
        <dbReference type="ARBA" id="ARBA00001966"/>
    </source>
</evidence>
<comment type="cofactor">
    <cofactor evidence="1">
        <name>[4Fe-4S] cluster</name>
        <dbReference type="ChEBI" id="CHEBI:49883"/>
    </cofactor>
</comment>
<evidence type="ECO:0000256" key="7">
    <source>
        <dbReference type="ARBA" id="ARBA00022801"/>
    </source>
</evidence>
<dbReference type="GO" id="GO:0051607">
    <property type="term" value="P:defense response to virus"/>
    <property type="evidence" value="ECO:0007669"/>
    <property type="project" value="UniProtKB-KW"/>
</dbReference>
<dbReference type="GO" id="GO:0046872">
    <property type="term" value="F:metal ion binding"/>
    <property type="evidence" value="ECO:0007669"/>
    <property type="project" value="UniProtKB-KW"/>
</dbReference>
<dbReference type="EMBL" id="JJRY01000011">
    <property type="protein sequence ID" value="KEF37805.1"/>
    <property type="molecule type" value="Genomic_DNA"/>
</dbReference>
<keyword evidence="6 13" id="KW-0479">Metal-binding</keyword>
<evidence type="ECO:0000256" key="5">
    <source>
        <dbReference type="ARBA" id="ARBA00022722"/>
    </source>
</evidence>
<dbReference type="Pfam" id="PF01930">
    <property type="entry name" value="Cas_Cas4"/>
    <property type="match status" value="1"/>
</dbReference>
<reference evidence="15 16" key="1">
    <citation type="submission" date="2014-04" db="EMBL/GenBank/DDBJ databases">
        <title>Draft genome sequence of Bacillus azotoformans MEV2011, a (co-) denitrifying strain unable to grow in the presence of oxygen.</title>
        <authorList>
            <person name="Nielsen M."/>
            <person name="Schreiber L."/>
            <person name="Finster K."/>
            <person name="Schramm A."/>
        </authorList>
    </citation>
    <scope>NUCLEOTIDE SEQUENCE [LARGE SCALE GENOMIC DNA]</scope>
    <source>
        <strain evidence="15 16">MEV2011</strain>
    </source>
</reference>
<dbReference type="PANTHER" id="PTHR36531">
    <property type="entry name" value="CRISPR-ASSOCIATED EXONUCLEASE CAS4"/>
    <property type="match status" value="1"/>
</dbReference>
<accession>A0A072NX49</accession>
<evidence type="ECO:0000259" key="14">
    <source>
        <dbReference type="Pfam" id="PF01930"/>
    </source>
</evidence>
<keyword evidence="5 13" id="KW-0540">Nuclease</keyword>
<evidence type="ECO:0000313" key="16">
    <source>
        <dbReference type="Proteomes" id="UP000027936"/>
    </source>
</evidence>
<sequence>MPINITDIKQFIYCPRVVYYNYVEPVPRKVTFKMEYARSQHYELNQKEKRRTLKRYDLLEGKRYYGPSVSSQSLNLVGKIDILIDTENKTGQRYFPIECKDTDGKIYSNILYQLAAYALCIEEMTNTPVKKGYIYIIPQQKAYPIVITDEQKIYVRKVTSMIKKIINEEYFPEPRSKKRCWDCEFQRYCNDCDLPNLAEIKEQDRLLINKIFNKS</sequence>
<comment type="cofactor">
    <cofactor evidence="13">
        <name>Mg(2+)</name>
        <dbReference type="ChEBI" id="CHEBI:18420"/>
    </cofactor>
    <cofactor evidence="13">
        <name>Mn(2+)</name>
        <dbReference type="ChEBI" id="CHEBI:29035"/>
    </cofactor>
    <text evidence="13">Mg(2+) or Mn(2+) required for ssDNA cleavage activity.</text>
</comment>
<evidence type="ECO:0000256" key="11">
    <source>
        <dbReference type="ARBA" id="ARBA00023118"/>
    </source>
</evidence>
<dbReference type="AlphaFoldDB" id="A0A072NX49"/>
<evidence type="ECO:0000256" key="9">
    <source>
        <dbReference type="ARBA" id="ARBA00023004"/>
    </source>
</evidence>
<dbReference type="InterPro" id="IPR013343">
    <property type="entry name" value="CRISPR-assoc_prot_Cas4"/>
</dbReference>
<dbReference type="Gene3D" id="3.90.320.10">
    <property type="match status" value="1"/>
</dbReference>
<evidence type="ECO:0000256" key="12">
    <source>
        <dbReference type="ARBA" id="ARBA00023211"/>
    </source>
</evidence>
<evidence type="ECO:0000256" key="10">
    <source>
        <dbReference type="ARBA" id="ARBA00023014"/>
    </source>
</evidence>
<organism evidence="15 16">
    <name type="scientific">Schinkia azotoformans MEV2011</name>
    <dbReference type="NCBI Taxonomy" id="1348973"/>
    <lineage>
        <taxon>Bacteria</taxon>
        <taxon>Bacillati</taxon>
        <taxon>Bacillota</taxon>
        <taxon>Bacilli</taxon>
        <taxon>Bacillales</taxon>
        <taxon>Bacillaceae</taxon>
        <taxon>Calidifontibacillus/Schinkia group</taxon>
        <taxon>Schinkia</taxon>
    </lineage>
</organism>
<dbReference type="PANTHER" id="PTHR36531:SF6">
    <property type="entry name" value="DNA REPLICATION ATP-DEPENDENT HELICASE_NUCLEASE DNA2"/>
    <property type="match status" value="1"/>
</dbReference>
<keyword evidence="10 13" id="KW-0411">Iron-sulfur</keyword>
<evidence type="ECO:0000256" key="13">
    <source>
        <dbReference type="RuleBase" id="RU365022"/>
    </source>
</evidence>
<evidence type="ECO:0000256" key="4">
    <source>
        <dbReference type="ARBA" id="ARBA00020049"/>
    </source>
</evidence>
<name>A0A072NX49_SCHAZ</name>